<name>E9H1U3_DAPPU</name>
<evidence type="ECO:0000313" key="2">
    <source>
        <dbReference type="EMBL" id="EFX74308.1"/>
    </source>
</evidence>
<dbReference type="PROSITE" id="PS50097">
    <property type="entry name" value="BTB"/>
    <property type="match status" value="1"/>
</dbReference>
<dbReference type="PhylomeDB" id="E9H1U3"/>
<protein>
    <recommendedName>
        <fullName evidence="1">BTB domain-containing protein</fullName>
    </recommendedName>
</protein>
<proteinExistence type="predicted"/>
<accession>E9H1U3</accession>
<dbReference type="SMART" id="SM00225">
    <property type="entry name" value="BTB"/>
    <property type="match status" value="1"/>
</dbReference>
<dbReference type="PANTHER" id="PTHR24413">
    <property type="entry name" value="SPECKLE-TYPE POZ PROTEIN"/>
    <property type="match status" value="1"/>
</dbReference>
<dbReference type="AlphaFoldDB" id="E9H1U3"/>
<evidence type="ECO:0000259" key="1">
    <source>
        <dbReference type="PROSITE" id="PS50097"/>
    </source>
</evidence>
<dbReference type="InParanoid" id="E9H1U3"/>
<dbReference type="SUPFAM" id="SSF54695">
    <property type="entry name" value="POZ domain"/>
    <property type="match status" value="2"/>
</dbReference>
<dbReference type="InterPro" id="IPR011333">
    <property type="entry name" value="SKP1/BTB/POZ_sf"/>
</dbReference>
<gene>
    <name evidence="2" type="ORF">DAPPUDRAFT_109031</name>
</gene>
<dbReference type="OrthoDB" id="7629033at2759"/>
<dbReference type="InterPro" id="IPR000210">
    <property type="entry name" value="BTB/POZ_dom"/>
</dbReference>
<evidence type="ECO:0000313" key="3">
    <source>
        <dbReference type="Proteomes" id="UP000000305"/>
    </source>
</evidence>
<dbReference type="KEGG" id="dpx:DAPPUDRAFT_109031"/>
<reference evidence="2 3" key="1">
    <citation type="journal article" date="2011" name="Science">
        <title>The ecoresponsive genome of Daphnia pulex.</title>
        <authorList>
            <person name="Colbourne J.K."/>
            <person name="Pfrender M.E."/>
            <person name="Gilbert D."/>
            <person name="Thomas W.K."/>
            <person name="Tucker A."/>
            <person name="Oakley T.H."/>
            <person name="Tokishita S."/>
            <person name="Aerts A."/>
            <person name="Arnold G.J."/>
            <person name="Basu M.K."/>
            <person name="Bauer D.J."/>
            <person name="Caceres C.E."/>
            <person name="Carmel L."/>
            <person name="Casola C."/>
            <person name="Choi J.H."/>
            <person name="Detter J.C."/>
            <person name="Dong Q."/>
            <person name="Dusheyko S."/>
            <person name="Eads B.D."/>
            <person name="Frohlich T."/>
            <person name="Geiler-Samerotte K.A."/>
            <person name="Gerlach D."/>
            <person name="Hatcher P."/>
            <person name="Jogdeo S."/>
            <person name="Krijgsveld J."/>
            <person name="Kriventseva E.V."/>
            <person name="Kultz D."/>
            <person name="Laforsch C."/>
            <person name="Lindquist E."/>
            <person name="Lopez J."/>
            <person name="Manak J.R."/>
            <person name="Muller J."/>
            <person name="Pangilinan J."/>
            <person name="Patwardhan R.P."/>
            <person name="Pitluck S."/>
            <person name="Pritham E.J."/>
            <person name="Rechtsteiner A."/>
            <person name="Rho M."/>
            <person name="Rogozin I.B."/>
            <person name="Sakarya O."/>
            <person name="Salamov A."/>
            <person name="Schaack S."/>
            <person name="Shapiro H."/>
            <person name="Shiga Y."/>
            <person name="Skalitzky C."/>
            <person name="Smith Z."/>
            <person name="Souvorov A."/>
            <person name="Sung W."/>
            <person name="Tang Z."/>
            <person name="Tsuchiya D."/>
            <person name="Tu H."/>
            <person name="Vos H."/>
            <person name="Wang M."/>
            <person name="Wolf Y.I."/>
            <person name="Yamagata H."/>
            <person name="Yamada T."/>
            <person name="Ye Y."/>
            <person name="Shaw J.R."/>
            <person name="Andrews J."/>
            <person name="Crease T.J."/>
            <person name="Tang H."/>
            <person name="Lucas S.M."/>
            <person name="Robertson H.M."/>
            <person name="Bork P."/>
            <person name="Koonin E.V."/>
            <person name="Zdobnov E.M."/>
            <person name="Grigoriev I.V."/>
            <person name="Lynch M."/>
            <person name="Boore J.L."/>
        </authorList>
    </citation>
    <scope>NUCLEOTIDE SEQUENCE [LARGE SCALE GENOMIC DNA]</scope>
</reference>
<dbReference type="HOGENOM" id="CLU_022210_0_0_1"/>
<dbReference type="Pfam" id="PF00651">
    <property type="entry name" value="BTB"/>
    <property type="match status" value="2"/>
</dbReference>
<feature type="domain" description="BTB" evidence="1">
    <location>
        <begin position="155"/>
        <end position="266"/>
    </location>
</feature>
<organism evidence="2 3">
    <name type="scientific">Daphnia pulex</name>
    <name type="common">Water flea</name>
    <dbReference type="NCBI Taxonomy" id="6669"/>
    <lineage>
        <taxon>Eukaryota</taxon>
        <taxon>Metazoa</taxon>
        <taxon>Ecdysozoa</taxon>
        <taxon>Arthropoda</taxon>
        <taxon>Crustacea</taxon>
        <taxon>Branchiopoda</taxon>
        <taxon>Diplostraca</taxon>
        <taxon>Cladocera</taxon>
        <taxon>Anomopoda</taxon>
        <taxon>Daphniidae</taxon>
        <taxon>Daphnia</taxon>
    </lineage>
</organism>
<dbReference type="EMBL" id="GL732584">
    <property type="protein sequence ID" value="EFX74308.1"/>
    <property type="molecule type" value="Genomic_DNA"/>
</dbReference>
<sequence>MTSVKFGSPKMILPYEWILKNVEEEEETIASKMILFRGERVFRVGLKNHVESPILFFMAVDLNKIGMRVEGVTYGIQESDNGPATLREMKNENIGSEGSLQLFTMKLAEKITGNCRFAFRICIEGSVPGYVYQLSDRLAKDQLWAAAAVKSQNSVDVEFLVKKTKLFAHKAILAARSPVFATEFAEGQPKEEEEEPKMKRIKRKAIEEPLDQLVLFRSMPEEQVSNAIMALGKVAGLYRIRMEDVNPSTVEQFLHFIYTGELTSTLANEELLKLAEYYQLTTLISLYKTALKKSDDALQMVSIVKSLHIKSDDATPSSTQISPKNNTEILIDRTASTFRCVWRFPMFESVLPNAMANYQNESLFFAYVISPTMGREASIHFSCANLRNAGVKVEEVYMNQRSHNSEWIKMKSTREPSNAVLLFTAPSPVDLFHHECRNVVAFDARIVGTIGNYYYEIMDDAWMKDIWTAATGGQLTDVEIFVGAAEFDVDVVVLFLKFLYTGALVRLASARDKLQLLTLANTYEVETLKNVCQFADRPPEDVEDLTNSLLEFV</sequence>
<dbReference type="Gene3D" id="3.30.710.10">
    <property type="entry name" value="Potassium Channel Kv1.1, Chain A"/>
    <property type="match status" value="2"/>
</dbReference>
<dbReference type="Proteomes" id="UP000000305">
    <property type="component" value="Unassembled WGS sequence"/>
</dbReference>
<dbReference type="CDD" id="cd18186">
    <property type="entry name" value="BTB_POZ_ZBTB_KLHL-like"/>
    <property type="match status" value="1"/>
</dbReference>
<keyword evidence="3" id="KW-1185">Reference proteome</keyword>